<dbReference type="EC" id="2.7.13.3" evidence="2"/>
<keyword evidence="7" id="KW-0418">Kinase</keyword>
<feature type="domain" description="Histidine kinase" evidence="6">
    <location>
        <begin position="95"/>
        <end position="333"/>
    </location>
</feature>
<proteinExistence type="predicted"/>
<evidence type="ECO:0000256" key="2">
    <source>
        <dbReference type="ARBA" id="ARBA00012438"/>
    </source>
</evidence>
<dbReference type="PANTHER" id="PTHR43065:SF42">
    <property type="entry name" value="TWO-COMPONENT SENSOR PPRA"/>
    <property type="match status" value="1"/>
</dbReference>
<gene>
    <name evidence="7" type="ORF">ACFO5Q_12180</name>
</gene>
<dbReference type="EMBL" id="JBHSCR010000013">
    <property type="protein sequence ID" value="MFC4348602.1"/>
    <property type="molecule type" value="Genomic_DNA"/>
</dbReference>
<organism evidence="7 8">
    <name type="scientific">Kordiimonas lipolytica</name>
    <dbReference type="NCBI Taxonomy" id="1662421"/>
    <lineage>
        <taxon>Bacteria</taxon>
        <taxon>Pseudomonadati</taxon>
        <taxon>Pseudomonadota</taxon>
        <taxon>Alphaproteobacteria</taxon>
        <taxon>Kordiimonadales</taxon>
        <taxon>Kordiimonadaceae</taxon>
        <taxon>Kordiimonas</taxon>
    </lineage>
</organism>
<dbReference type="InterPro" id="IPR036890">
    <property type="entry name" value="HATPase_C_sf"/>
</dbReference>
<dbReference type="PRINTS" id="PR00344">
    <property type="entry name" value="BCTRLSENSOR"/>
</dbReference>
<protein>
    <recommendedName>
        <fullName evidence="2">histidine kinase</fullName>
        <ecNumber evidence="2">2.7.13.3</ecNumber>
    </recommendedName>
</protein>
<evidence type="ECO:0000313" key="7">
    <source>
        <dbReference type="EMBL" id="MFC4348602.1"/>
    </source>
</evidence>
<comment type="catalytic activity">
    <reaction evidence="1">
        <text>ATP + protein L-histidine = ADP + protein N-phospho-L-histidine.</text>
        <dbReference type="EC" id="2.7.13.3"/>
    </reaction>
</comment>
<dbReference type="CDD" id="cd00082">
    <property type="entry name" value="HisKA"/>
    <property type="match status" value="1"/>
</dbReference>
<dbReference type="SUPFAM" id="SSF55874">
    <property type="entry name" value="ATPase domain of HSP90 chaperone/DNA topoisomerase II/histidine kinase"/>
    <property type="match status" value="1"/>
</dbReference>
<dbReference type="RefSeq" id="WP_068148975.1">
    <property type="nucleotide sequence ID" value="NZ_JBHSCR010000013.1"/>
</dbReference>
<keyword evidence="8" id="KW-1185">Reference proteome</keyword>
<dbReference type="InterPro" id="IPR005467">
    <property type="entry name" value="His_kinase_dom"/>
</dbReference>
<keyword evidence="3" id="KW-0597">Phosphoprotein</keyword>
<keyword evidence="4" id="KW-0175">Coiled coil</keyword>
<dbReference type="InterPro" id="IPR004358">
    <property type="entry name" value="Sig_transdc_His_kin-like_C"/>
</dbReference>
<evidence type="ECO:0000259" key="6">
    <source>
        <dbReference type="PROSITE" id="PS50109"/>
    </source>
</evidence>
<dbReference type="Pfam" id="PF02518">
    <property type="entry name" value="HATPase_c"/>
    <property type="match status" value="1"/>
</dbReference>
<feature type="coiled-coil region" evidence="4">
    <location>
        <begin position="38"/>
        <end position="79"/>
    </location>
</feature>
<evidence type="ECO:0000256" key="5">
    <source>
        <dbReference type="SAM" id="MobiDB-lite"/>
    </source>
</evidence>
<dbReference type="SMART" id="SM00388">
    <property type="entry name" value="HisKA"/>
    <property type="match status" value="1"/>
</dbReference>
<dbReference type="GO" id="GO:0016301">
    <property type="term" value="F:kinase activity"/>
    <property type="evidence" value="ECO:0007669"/>
    <property type="project" value="UniProtKB-KW"/>
</dbReference>
<dbReference type="Gene3D" id="1.10.287.130">
    <property type="match status" value="1"/>
</dbReference>
<evidence type="ECO:0000313" key="8">
    <source>
        <dbReference type="Proteomes" id="UP001595776"/>
    </source>
</evidence>
<accession>A0ABV8UBP9</accession>
<dbReference type="InterPro" id="IPR003661">
    <property type="entry name" value="HisK_dim/P_dom"/>
</dbReference>
<name>A0ABV8UBP9_9PROT</name>
<dbReference type="Gene3D" id="3.30.565.10">
    <property type="entry name" value="Histidine kinase-like ATPase, C-terminal domain"/>
    <property type="match status" value="1"/>
</dbReference>
<sequence length="334" mass="36614">MHSSTDKTAPPHAPMSSVLGQQIGPAGEEAWIEVVQKMDEVYSDLVNSQTELENKNEQLKKAYEELDDAHKKLTLAQERLIVSEKMAALGRLVAGVAHELNNPISFVFGNMHALKRYGSQISQFFELLRKKQPSPEVEDLIAEQKIDKILADITPLVEGTLEGAERVSDIVQGLRRFSSNQEEAPGQFNLVRVIRTAVDWVIKAERANPTVKLDLPEAMEITGRKGQTHQILVNLVQNAVDALSDTENPEIRVSCRSVDDAVEISIADNGPGIQAEEMDKIFEPFFTTKPVGQGTGLGLYISYGMALKQGGSLTATNNENGGATFTLKVPHDGQ</sequence>
<dbReference type="InterPro" id="IPR003594">
    <property type="entry name" value="HATPase_dom"/>
</dbReference>
<comment type="caution">
    <text evidence="7">The sequence shown here is derived from an EMBL/GenBank/DDBJ whole genome shotgun (WGS) entry which is preliminary data.</text>
</comment>
<evidence type="ECO:0000256" key="4">
    <source>
        <dbReference type="SAM" id="Coils"/>
    </source>
</evidence>
<evidence type="ECO:0000256" key="3">
    <source>
        <dbReference type="ARBA" id="ARBA00022553"/>
    </source>
</evidence>
<dbReference type="Proteomes" id="UP001595776">
    <property type="component" value="Unassembled WGS sequence"/>
</dbReference>
<keyword evidence="7" id="KW-0808">Transferase</keyword>
<dbReference type="PANTHER" id="PTHR43065">
    <property type="entry name" value="SENSOR HISTIDINE KINASE"/>
    <property type="match status" value="1"/>
</dbReference>
<dbReference type="SUPFAM" id="SSF47384">
    <property type="entry name" value="Homodimeric domain of signal transducing histidine kinase"/>
    <property type="match status" value="1"/>
</dbReference>
<dbReference type="PROSITE" id="PS50109">
    <property type="entry name" value="HIS_KIN"/>
    <property type="match status" value="1"/>
</dbReference>
<reference evidence="8" key="1">
    <citation type="journal article" date="2019" name="Int. J. Syst. Evol. Microbiol.">
        <title>The Global Catalogue of Microorganisms (GCM) 10K type strain sequencing project: providing services to taxonomists for standard genome sequencing and annotation.</title>
        <authorList>
            <consortium name="The Broad Institute Genomics Platform"/>
            <consortium name="The Broad Institute Genome Sequencing Center for Infectious Disease"/>
            <person name="Wu L."/>
            <person name="Ma J."/>
        </authorList>
    </citation>
    <scope>NUCLEOTIDE SEQUENCE [LARGE SCALE GENOMIC DNA]</scope>
    <source>
        <strain evidence="8">CGMCC 1.15304</strain>
    </source>
</reference>
<dbReference type="InterPro" id="IPR036097">
    <property type="entry name" value="HisK_dim/P_sf"/>
</dbReference>
<dbReference type="SMART" id="SM00387">
    <property type="entry name" value="HATPase_c"/>
    <property type="match status" value="1"/>
</dbReference>
<feature type="region of interest" description="Disordered" evidence="5">
    <location>
        <begin position="1"/>
        <end position="20"/>
    </location>
</feature>
<evidence type="ECO:0000256" key="1">
    <source>
        <dbReference type="ARBA" id="ARBA00000085"/>
    </source>
</evidence>